<dbReference type="PRINTS" id="PR00624">
    <property type="entry name" value="HISTONEH5"/>
</dbReference>
<accession>A0A9Q1KYS2</accession>
<evidence type="ECO:0000313" key="10">
    <source>
        <dbReference type="Proteomes" id="UP001153076"/>
    </source>
</evidence>
<dbReference type="InterPro" id="IPR005818">
    <property type="entry name" value="Histone_H1/H5_H15"/>
</dbReference>
<dbReference type="SMART" id="SM00526">
    <property type="entry name" value="H15"/>
    <property type="match status" value="1"/>
</dbReference>
<sequence length="211" mass="22733">MAVAQGSKPVKKASAPKKSKTFIPTHPPYIQLITEALVALKERTGSSHYAIAKHIEEQQKVRDLPPNFKKVLSIQLKRFVASGKLVKIKNSFKLPPAAGRTSLATAPAAEKPKPKPKPKAKERAATKKEAAKPKAKTTTTKKKEAAKPKAVSVKPKPKAKAKVGAAKPRMKKDKADKPKSVAKKAEPAKAKKSKSVRSPVKKAPAAKRAKK</sequence>
<organism evidence="9 10">
    <name type="scientific">Carnegiea gigantea</name>
    <dbReference type="NCBI Taxonomy" id="171969"/>
    <lineage>
        <taxon>Eukaryota</taxon>
        <taxon>Viridiplantae</taxon>
        <taxon>Streptophyta</taxon>
        <taxon>Embryophyta</taxon>
        <taxon>Tracheophyta</taxon>
        <taxon>Spermatophyta</taxon>
        <taxon>Magnoliopsida</taxon>
        <taxon>eudicotyledons</taxon>
        <taxon>Gunneridae</taxon>
        <taxon>Pentapetalae</taxon>
        <taxon>Caryophyllales</taxon>
        <taxon>Cactineae</taxon>
        <taxon>Cactaceae</taxon>
        <taxon>Cactoideae</taxon>
        <taxon>Echinocereeae</taxon>
        <taxon>Carnegiea</taxon>
    </lineage>
</organism>
<feature type="compositionally biased region" description="Basic residues" evidence="7">
    <location>
        <begin position="9"/>
        <end position="20"/>
    </location>
</feature>
<dbReference type="GO" id="GO:0003690">
    <property type="term" value="F:double-stranded DNA binding"/>
    <property type="evidence" value="ECO:0007669"/>
    <property type="project" value="TreeGrafter"/>
</dbReference>
<dbReference type="AlphaFoldDB" id="A0A9Q1KYS2"/>
<evidence type="ECO:0000256" key="2">
    <source>
        <dbReference type="ARBA" id="ARBA00004286"/>
    </source>
</evidence>
<feature type="compositionally biased region" description="Basic and acidic residues" evidence="7">
    <location>
        <begin position="119"/>
        <end position="132"/>
    </location>
</feature>
<evidence type="ECO:0000256" key="3">
    <source>
        <dbReference type="ARBA" id="ARBA00022454"/>
    </source>
</evidence>
<comment type="subcellular location">
    <subcellularLocation>
        <location evidence="2">Chromosome</location>
    </subcellularLocation>
    <subcellularLocation>
        <location evidence="1 6">Nucleus</location>
    </subcellularLocation>
</comment>
<reference evidence="9" key="1">
    <citation type="submission" date="2022-04" db="EMBL/GenBank/DDBJ databases">
        <title>Carnegiea gigantea Genome sequencing and assembly v2.</title>
        <authorList>
            <person name="Copetti D."/>
            <person name="Sanderson M.J."/>
            <person name="Burquez A."/>
            <person name="Wojciechowski M.F."/>
        </authorList>
    </citation>
    <scope>NUCLEOTIDE SEQUENCE</scope>
    <source>
        <strain evidence="9">SGP5-SGP5p</strain>
        <tissue evidence="9">Aerial part</tissue>
    </source>
</reference>
<keyword evidence="10" id="KW-1185">Reference proteome</keyword>
<evidence type="ECO:0000256" key="1">
    <source>
        <dbReference type="ARBA" id="ARBA00004123"/>
    </source>
</evidence>
<dbReference type="PROSITE" id="PS51504">
    <property type="entry name" value="H15"/>
    <property type="match status" value="1"/>
</dbReference>
<dbReference type="GO" id="GO:0045910">
    <property type="term" value="P:negative regulation of DNA recombination"/>
    <property type="evidence" value="ECO:0007669"/>
    <property type="project" value="TreeGrafter"/>
</dbReference>
<dbReference type="CDD" id="cd00073">
    <property type="entry name" value="H15"/>
    <property type="match status" value="1"/>
</dbReference>
<dbReference type="SUPFAM" id="SSF46785">
    <property type="entry name" value="Winged helix' DNA-binding domain"/>
    <property type="match status" value="1"/>
</dbReference>
<evidence type="ECO:0000256" key="6">
    <source>
        <dbReference type="RuleBase" id="RU003894"/>
    </source>
</evidence>
<dbReference type="GO" id="GO:0006334">
    <property type="term" value="P:nucleosome assembly"/>
    <property type="evidence" value="ECO:0007669"/>
    <property type="project" value="InterPro"/>
</dbReference>
<evidence type="ECO:0000256" key="5">
    <source>
        <dbReference type="ARBA" id="ARBA00023242"/>
    </source>
</evidence>
<keyword evidence="4 6" id="KW-0238">DNA-binding</keyword>
<comment type="similarity">
    <text evidence="6">Belongs to the histone H1/H5 family.</text>
</comment>
<dbReference type="OrthoDB" id="1110759at2759"/>
<dbReference type="GO" id="GO:0030527">
    <property type="term" value="F:structural constituent of chromatin"/>
    <property type="evidence" value="ECO:0007669"/>
    <property type="project" value="InterPro"/>
</dbReference>
<feature type="region of interest" description="Disordered" evidence="7">
    <location>
        <begin position="93"/>
        <end position="211"/>
    </location>
</feature>
<proteinExistence type="inferred from homology"/>
<dbReference type="InterPro" id="IPR036390">
    <property type="entry name" value="WH_DNA-bd_sf"/>
</dbReference>
<dbReference type="Pfam" id="PF00538">
    <property type="entry name" value="Linker_histone"/>
    <property type="match status" value="1"/>
</dbReference>
<dbReference type="GO" id="GO:0031492">
    <property type="term" value="F:nucleosomal DNA binding"/>
    <property type="evidence" value="ECO:0007669"/>
    <property type="project" value="TreeGrafter"/>
</dbReference>
<dbReference type="Proteomes" id="UP001153076">
    <property type="component" value="Unassembled WGS sequence"/>
</dbReference>
<evidence type="ECO:0000259" key="8">
    <source>
        <dbReference type="PROSITE" id="PS51504"/>
    </source>
</evidence>
<feature type="compositionally biased region" description="Basic and acidic residues" evidence="7">
    <location>
        <begin position="173"/>
        <end position="189"/>
    </location>
</feature>
<protein>
    <recommendedName>
        <fullName evidence="8">H15 domain-containing protein</fullName>
    </recommendedName>
</protein>
<dbReference type="Gene3D" id="1.10.10.10">
    <property type="entry name" value="Winged helix-like DNA-binding domain superfamily/Winged helix DNA-binding domain"/>
    <property type="match status" value="1"/>
</dbReference>
<feature type="domain" description="H15" evidence="8">
    <location>
        <begin position="25"/>
        <end position="96"/>
    </location>
</feature>
<dbReference type="EMBL" id="JAKOGI010000005">
    <property type="protein sequence ID" value="KAJ8452375.1"/>
    <property type="molecule type" value="Genomic_DNA"/>
</dbReference>
<dbReference type="GO" id="GO:0000786">
    <property type="term" value="C:nucleosome"/>
    <property type="evidence" value="ECO:0007669"/>
    <property type="project" value="InterPro"/>
</dbReference>
<dbReference type="GO" id="GO:0030261">
    <property type="term" value="P:chromosome condensation"/>
    <property type="evidence" value="ECO:0007669"/>
    <property type="project" value="TreeGrafter"/>
</dbReference>
<dbReference type="PANTHER" id="PTHR11467">
    <property type="entry name" value="HISTONE H1"/>
    <property type="match status" value="1"/>
</dbReference>
<name>A0A9Q1KYS2_9CARY</name>
<evidence type="ECO:0000256" key="4">
    <source>
        <dbReference type="ARBA" id="ARBA00023125"/>
    </source>
</evidence>
<comment type="caution">
    <text evidence="9">The sequence shown here is derived from an EMBL/GenBank/DDBJ whole genome shotgun (WGS) entry which is preliminary data.</text>
</comment>
<dbReference type="InterPro" id="IPR036388">
    <property type="entry name" value="WH-like_DNA-bd_sf"/>
</dbReference>
<dbReference type="InterPro" id="IPR005819">
    <property type="entry name" value="H1/H5"/>
</dbReference>
<dbReference type="GO" id="GO:0005634">
    <property type="term" value="C:nucleus"/>
    <property type="evidence" value="ECO:0007669"/>
    <property type="project" value="UniProtKB-SubCell"/>
</dbReference>
<evidence type="ECO:0000256" key="7">
    <source>
        <dbReference type="SAM" id="MobiDB-lite"/>
    </source>
</evidence>
<dbReference type="PANTHER" id="PTHR11467:SF36">
    <property type="entry name" value="HISTONE 24-RELATED"/>
    <property type="match status" value="1"/>
</dbReference>
<keyword evidence="3 6" id="KW-0158">Chromosome</keyword>
<evidence type="ECO:0000313" key="9">
    <source>
        <dbReference type="EMBL" id="KAJ8452375.1"/>
    </source>
</evidence>
<gene>
    <name evidence="9" type="ORF">Cgig2_006180</name>
</gene>
<feature type="region of interest" description="Disordered" evidence="7">
    <location>
        <begin position="1"/>
        <end position="22"/>
    </location>
</feature>
<keyword evidence="5 6" id="KW-0539">Nucleus</keyword>